<keyword evidence="2" id="KW-0472">Membrane</keyword>
<evidence type="ECO:0000256" key="1">
    <source>
        <dbReference type="SAM" id="MobiDB-lite"/>
    </source>
</evidence>
<name>A0A1A7RAG6_9GAMM</name>
<reference evidence="4" key="1">
    <citation type="submission" date="2016-06" db="EMBL/GenBank/DDBJ databases">
        <authorList>
            <person name="Radolfova-Krizova L."/>
            <person name="Nemec A."/>
        </authorList>
    </citation>
    <scope>NUCLEOTIDE SEQUENCE [LARGE SCALE GENOMIC DNA]</scope>
    <source>
        <strain evidence="4">ANC 4275</strain>
    </source>
</reference>
<accession>A0A1A7RAG6</accession>
<dbReference type="STRING" id="1443941.A9J31_05285"/>
<keyword evidence="2" id="KW-1133">Transmembrane helix</keyword>
<dbReference type="AlphaFoldDB" id="A0A1A7RAG6"/>
<dbReference type="Proteomes" id="UP000185753">
    <property type="component" value="Unassembled WGS sequence"/>
</dbReference>
<evidence type="ECO:0000313" key="4">
    <source>
        <dbReference type="Proteomes" id="UP000185753"/>
    </source>
</evidence>
<organism evidence="3 4">
    <name type="scientific">Acinetobacter gandensis</name>
    <dbReference type="NCBI Taxonomy" id="1443941"/>
    <lineage>
        <taxon>Bacteria</taxon>
        <taxon>Pseudomonadati</taxon>
        <taxon>Pseudomonadota</taxon>
        <taxon>Gammaproteobacteria</taxon>
        <taxon>Moraxellales</taxon>
        <taxon>Moraxellaceae</taxon>
        <taxon>Acinetobacter</taxon>
    </lineage>
</organism>
<evidence type="ECO:0000256" key="2">
    <source>
        <dbReference type="SAM" id="Phobius"/>
    </source>
</evidence>
<dbReference type="RefSeq" id="WP_067764631.1">
    <property type="nucleotide sequence ID" value="NZ_JBLZYA010000001.1"/>
</dbReference>
<feature type="transmembrane region" description="Helical" evidence="2">
    <location>
        <begin position="23"/>
        <end position="44"/>
    </location>
</feature>
<proteinExistence type="predicted"/>
<comment type="caution">
    <text evidence="3">The sequence shown here is derived from an EMBL/GenBank/DDBJ whole genome shotgun (WGS) entry which is preliminary data.</text>
</comment>
<keyword evidence="4" id="KW-1185">Reference proteome</keyword>
<dbReference type="EMBL" id="LZDS01000025">
    <property type="protein sequence ID" value="OBX28484.1"/>
    <property type="molecule type" value="Genomic_DNA"/>
</dbReference>
<feature type="compositionally biased region" description="Polar residues" evidence="1">
    <location>
        <begin position="82"/>
        <end position="92"/>
    </location>
</feature>
<keyword evidence="2" id="KW-0812">Transmembrane</keyword>
<gene>
    <name evidence="3" type="ORF">A9J31_05285</name>
</gene>
<feature type="compositionally biased region" description="Polar residues" evidence="1">
    <location>
        <begin position="61"/>
        <end position="73"/>
    </location>
</feature>
<evidence type="ECO:0000313" key="3">
    <source>
        <dbReference type="EMBL" id="OBX28484.1"/>
    </source>
</evidence>
<feature type="region of interest" description="Disordered" evidence="1">
    <location>
        <begin position="49"/>
        <end position="92"/>
    </location>
</feature>
<protein>
    <submittedName>
        <fullName evidence="3">Uncharacterized protein</fullName>
    </submittedName>
</protein>
<dbReference type="OrthoDB" id="6694832at2"/>
<sequence length="92" mass="9843">MTHDFNKPPHTTSSEENTQKKRIPVYMLILVGIFLIALLFYMFADMKPSASDAPPNHPAPNAQTATANDTTSGAPGDEAVANDSNTATATDH</sequence>